<sequence length="359" mass="42266">MATAVAYHDQSFRDSWYQNIMSHPEFRNSAQLSDTGNTVVTTGTRRYEESIEPIPRNVINLNRSNSSLHRSLSITSSASSRRFEVKRKKAFNKPGYYRIPQQKQQKSNFELKKKNRNKKNELISASYKTERQLNSIFKLMSNENLNQIPEHMISYSIPPPIINQIKWNPTIRYDVKKAVVIYNEVYLNQTNMKLNDYLKTKNDDEKNQNQNRNLNLYNLKSIEDGINKLGLNSKSLKYVPIQNYKLSSSKNRLSTMAEISLASSNEHYNEIKRKIFSLNLKNFNQLNSYLRTLVDYNENEYVLNRLLFEIYLRRIVSARLAIKLSVDQSRKRQKNQWDKLSDLVSSVYGIEQTKFFKEQ</sequence>
<reference evidence="2" key="1">
    <citation type="submission" date="2016-04" db="EMBL/GenBank/DDBJ databases">
        <title>Comparative genomics of biotechnologically important yeasts.</title>
        <authorList>
            <consortium name="DOE Joint Genome Institute"/>
            <person name="Riley R."/>
            <person name="Haridas S."/>
            <person name="Wolfe K.H."/>
            <person name="Lopes M.R."/>
            <person name="Hittinger C.T."/>
            <person name="Goker M."/>
            <person name="Salamov A."/>
            <person name="Wisecaver J."/>
            <person name="Long T.M."/>
            <person name="Aerts A.L."/>
            <person name="Barry K."/>
            <person name="Choi C."/>
            <person name="Clum A."/>
            <person name="Coughlan A.Y."/>
            <person name="Deshpande S."/>
            <person name="Douglass A.P."/>
            <person name="Hanson S.J."/>
            <person name="Klenk H.-P."/>
            <person name="Labutti K."/>
            <person name="Lapidus A."/>
            <person name="Lindquist E."/>
            <person name="Lipzen A."/>
            <person name="Meier-Kolthoff J.P."/>
            <person name="Ohm R.A."/>
            <person name="Otillar R.P."/>
            <person name="Pangilinan J."/>
            <person name="Peng Y."/>
            <person name="Rokas A."/>
            <person name="Rosa C.A."/>
            <person name="Scheuner C."/>
            <person name="Sibirny A.A."/>
            <person name="Slot J.C."/>
            <person name="Stielow J.B."/>
            <person name="Sun H."/>
            <person name="Kurtzman C.P."/>
            <person name="Blackwell M."/>
            <person name="Grigoriev I.V."/>
            <person name="Jeffries T.W."/>
        </authorList>
    </citation>
    <scope>NUCLEOTIDE SEQUENCE [LARGE SCALE GENOMIC DNA]</scope>
    <source>
        <strain evidence="2">NRRL YB-2248</strain>
    </source>
</reference>
<evidence type="ECO:0000313" key="2">
    <source>
        <dbReference type="Proteomes" id="UP000094801"/>
    </source>
</evidence>
<dbReference type="OrthoDB" id="3992193at2759"/>
<evidence type="ECO:0000313" key="1">
    <source>
        <dbReference type="EMBL" id="ODV85284.1"/>
    </source>
</evidence>
<dbReference type="EMBL" id="KV453853">
    <property type="protein sequence ID" value="ODV85284.1"/>
    <property type="molecule type" value="Genomic_DNA"/>
</dbReference>
<name>A0A1E4T0L9_9ASCO</name>
<dbReference type="Proteomes" id="UP000094801">
    <property type="component" value="Unassembled WGS sequence"/>
</dbReference>
<dbReference type="AlphaFoldDB" id="A0A1E4T0L9"/>
<gene>
    <name evidence="1" type="ORF">CANARDRAFT_7926</name>
</gene>
<keyword evidence="2" id="KW-1185">Reference proteome</keyword>
<protein>
    <submittedName>
        <fullName evidence="1">Uncharacterized protein</fullName>
    </submittedName>
</protein>
<proteinExistence type="predicted"/>
<organism evidence="1 2">
    <name type="scientific">[Candida] arabinofermentans NRRL YB-2248</name>
    <dbReference type="NCBI Taxonomy" id="983967"/>
    <lineage>
        <taxon>Eukaryota</taxon>
        <taxon>Fungi</taxon>
        <taxon>Dikarya</taxon>
        <taxon>Ascomycota</taxon>
        <taxon>Saccharomycotina</taxon>
        <taxon>Pichiomycetes</taxon>
        <taxon>Pichiales</taxon>
        <taxon>Pichiaceae</taxon>
        <taxon>Ogataea</taxon>
        <taxon>Ogataea/Candida clade</taxon>
    </lineage>
</organism>
<accession>A0A1E4T0L9</accession>